<dbReference type="RefSeq" id="XP_062687918.1">
    <property type="nucleotide sequence ID" value="XM_062840608.1"/>
</dbReference>
<evidence type="ECO:0000256" key="1">
    <source>
        <dbReference type="SAM" id="Coils"/>
    </source>
</evidence>
<accession>A0AAJ0MLR4</accession>
<keyword evidence="4" id="KW-1185">Reference proteome</keyword>
<feature type="compositionally biased region" description="Acidic residues" evidence="2">
    <location>
        <begin position="417"/>
        <end position="428"/>
    </location>
</feature>
<protein>
    <submittedName>
        <fullName evidence="3">Uncharacterized protein</fullName>
    </submittedName>
</protein>
<feature type="region of interest" description="Disordered" evidence="2">
    <location>
        <begin position="462"/>
        <end position="493"/>
    </location>
</feature>
<feature type="compositionally biased region" description="Low complexity" evidence="2">
    <location>
        <begin position="510"/>
        <end position="522"/>
    </location>
</feature>
<feature type="region of interest" description="Disordered" evidence="2">
    <location>
        <begin position="831"/>
        <end position="866"/>
    </location>
</feature>
<feature type="compositionally biased region" description="Polar residues" evidence="2">
    <location>
        <begin position="283"/>
        <end position="292"/>
    </location>
</feature>
<dbReference type="Proteomes" id="UP001285908">
    <property type="component" value="Unassembled WGS sequence"/>
</dbReference>
<name>A0AAJ0MLR4_9PEZI</name>
<feature type="compositionally biased region" description="Basic and acidic residues" evidence="2">
    <location>
        <begin position="848"/>
        <end position="866"/>
    </location>
</feature>
<feature type="coiled-coil region" evidence="1">
    <location>
        <begin position="387"/>
        <end position="414"/>
    </location>
</feature>
<evidence type="ECO:0000256" key="2">
    <source>
        <dbReference type="SAM" id="MobiDB-lite"/>
    </source>
</evidence>
<comment type="caution">
    <text evidence="3">The sequence shown here is derived from an EMBL/GenBank/DDBJ whole genome shotgun (WGS) entry which is preliminary data.</text>
</comment>
<feature type="compositionally biased region" description="Low complexity" evidence="2">
    <location>
        <begin position="543"/>
        <end position="556"/>
    </location>
</feature>
<dbReference type="GeneID" id="87878230"/>
<evidence type="ECO:0000313" key="3">
    <source>
        <dbReference type="EMBL" id="KAK3484864.1"/>
    </source>
</evidence>
<organism evidence="3 4">
    <name type="scientific">Neurospora hispaniola</name>
    <dbReference type="NCBI Taxonomy" id="588809"/>
    <lineage>
        <taxon>Eukaryota</taxon>
        <taxon>Fungi</taxon>
        <taxon>Dikarya</taxon>
        <taxon>Ascomycota</taxon>
        <taxon>Pezizomycotina</taxon>
        <taxon>Sordariomycetes</taxon>
        <taxon>Sordariomycetidae</taxon>
        <taxon>Sordariales</taxon>
        <taxon>Sordariaceae</taxon>
        <taxon>Neurospora</taxon>
    </lineage>
</organism>
<sequence length="866" mass="95060">MPVSFDHAQRVPEFLEAAARVRDPNLVAYWQIIMTMQVNLVNPVNNVVRPFAEFTRRRAYDPHHRHFAESTYQWLVFLHRAGLTAEGLAKIGHTKPGLVQKLRKTLASHELGHSRKKTREHHPAGQAYKRIYMTEADFMVGEGVMEVLGYPAGPVLKSEVADIPTSEADKIRYVDEMVMALKNMIGRDKGMEAQVNQVMATSASVFESLAWRLFIACRLAQIGKPKVSPWATSYYFRRYDNFQSRWDDLIHFVNTNKAAVSNLFLSNYFARFAADPYKERSTKQQNAKTNNGKADKKRAGDEAIATLAGNPLPANTTTAGGNQVQPLANAENAEEAAQDFVAAAGAAAAEAQGPQEPQAPIFARPQGIDMADDGWIDYTENNFEGLFRMHEAQLEAYNAEVKAYNEQKNVAATESYSDFEDDDDDLNDDNNFVREDDTGDAPNGPHNEADCNEIFEDIYGVSDDEGRERRRQNISASRAPAAPLDMNGRGPTMAGPPMSILAARLLPTQAGPAAHSHASSGSVQPLAARTSNQQVTRRSFAVPAAPHSSPQQQFQHPTHEVALPSVSNEAPIPNQQPIQLQSSVPMAQVQSPARPLPDVVPRRIVTPASERARLLRENQHAASAARPASPATVMGFSPPVLPGSPLHQVVPSQATPQLPQLQPAHGRELQDLNNPGQPLAMPVQQAPVPAVHQPGEEELMTIFEQILNGQAPQQQVAPPAEQQVDIDFLADLDLSPDNIMSDQELVDYAATQGFRIDLVDLIQPNEHSNLEGQVQNNEPTYNNVAVDNGLEGNGVGEGHDLFDQFINLPDDVGNIDDDDLFGDDYIDNHATEGFDSQDGAGNIGSKRTRNDNHGNEGEERPAQRAR</sequence>
<gene>
    <name evidence="3" type="ORF">B0T23DRAFT_437102</name>
</gene>
<evidence type="ECO:0000313" key="4">
    <source>
        <dbReference type="Proteomes" id="UP001285908"/>
    </source>
</evidence>
<dbReference type="EMBL" id="JAULSX010000013">
    <property type="protein sequence ID" value="KAK3484864.1"/>
    <property type="molecule type" value="Genomic_DNA"/>
</dbReference>
<feature type="region of interest" description="Disordered" evidence="2">
    <location>
        <begin position="416"/>
        <end position="450"/>
    </location>
</feature>
<dbReference type="AlphaFoldDB" id="A0AAJ0MLR4"/>
<feature type="region of interest" description="Disordered" evidence="2">
    <location>
        <begin position="509"/>
        <end position="556"/>
    </location>
</feature>
<keyword evidence="1" id="KW-0175">Coiled coil</keyword>
<reference evidence="3 4" key="1">
    <citation type="journal article" date="2023" name="Mol. Phylogenet. Evol.">
        <title>Genome-scale phylogeny and comparative genomics of the fungal order Sordariales.</title>
        <authorList>
            <person name="Hensen N."/>
            <person name="Bonometti L."/>
            <person name="Westerberg I."/>
            <person name="Brannstrom I.O."/>
            <person name="Guillou S."/>
            <person name="Cros-Aarteil S."/>
            <person name="Calhoun S."/>
            <person name="Haridas S."/>
            <person name="Kuo A."/>
            <person name="Mondo S."/>
            <person name="Pangilinan J."/>
            <person name="Riley R."/>
            <person name="LaButti K."/>
            <person name="Andreopoulos B."/>
            <person name="Lipzen A."/>
            <person name="Chen C."/>
            <person name="Yan M."/>
            <person name="Daum C."/>
            <person name="Ng V."/>
            <person name="Clum A."/>
            <person name="Steindorff A."/>
            <person name="Ohm R.A."/>
            <person name="Martin F."/>
            <person name="Silar P."/>
            <person name="Natvig D.O."/>
            <person name="Lalanne C."/>
            <person name="Gautier V."/>
            <person name="Ament-Velasquez S.L."/>
            <person name="Kruys A."/>
            <person name="Hutchinson M.I."/>
            <person name="Powell A.J."/>
            <person name="Barry K."/>
            <person name="Miller A.N."/>
            <person name="Grigoriev I.V."/>
            <person name="Debuchy R."/>
            <person name="Gladieux P."/>
            <person name="Hiltunen Thoren M."/>
            <person name="Johannesson H."/>
        </authorList>
    </citation>
    <scope>NUCLEOTIDE SEQUENCE [LARGE SCALE GENOMIC DNA]</scope>
    <source>
        <strain evidence="3 4">FGSC 10403</strain>
    </source>
</reference>
<feature type="non-terminal residue" evidence="3">
    <location>
        <position position="866"/>
    </location>
</feature>
<proteinExistence type="predicted"/>
<feature type="region of interest" description="Disordered" evidence="2">
    <location>
        <begin position="279"/>
        <end position="299"/>
    </location>
</feature>